<evidence type="ECO:0000256" key="9">
    <source>
        <dbReference type="ARBA" id="ARBA00032122"/>
    </source>
</evidence>
<dbReference type="Pfam" id="PF03074">
    <property type="entry name" value="GCS"/>
    <property type="match status" value="1"/>
</dbReference>
<dbReference type="GO" id="GO:0005524">
    <property type="term" value="F:ATP binding"/>
    <property type="evidence" value="ECO:0007669"/>
    <property type="project" value="UniProtKB-UniRule"/>
</dbReference>
<keyword evidence="13" id="KW-1185">Reference proteome</keyword>
<dbReference type="GO" id="GO:0017109">
    <property type="term" value="C:glutamate-cysteine ligase complex"/>
    <property type="evidence" value="ECO:0007669"/>
    <property type="project" value="TreeGrafter"/>
</dbReference>
<keyword evidence="4 10" id="KW-0436">Ligase</keyword>
<dbReference type="Proteomes" id="UP000308267">
    <property type="component" value="Unassembled WGS sequence"/>
</dbReference>
<dbReference type="OrthoDB" id="7939818at2759"/>
<protein>
    <recommendedName>
        <fullName evidence="3 10">Glutamate--cysteine ligase</fullName>
        <ecNumber evidence="3 10">6.3.2.2</ecNumber>
    </recommendedName>
    <alternativeName>
        <fullName evidence="9 10">Gamma-ECS</fullName>
    </alternativeName>
    <alternativeName>
        <fullName evidence="8 10">Gamma-glutamylcysteine synthetase</fullName>
    </alternativeName>
</protein>
<dbReference type="FunFam" id="3.30.590.50:FF:000002">
    <property type="entry name" value="Glutamate--cysteine ligase catalytic subunit"/>
    <property type="match status" value="1"/>
</dbReference>
<gene>
    <name evidence="12" type="ORF">CRM22_001563</name>
</gene>
<keyword evidence="6 10" id="KW-0547">Nucleotide-binding</keyword>
<name>A0A4S2MA18_OPIFE</name>
<sequence length="720" mass="81505">MGLLTSGTPLHWNETKKHARYIQAEGIRQFIYLYQTLNSRTKHTLKWGDEIEYTLLRADPKTGVVQLYLTASDLLQRLPSPELDGSSTFENKNEADECTACNRFIWSPEYAEYQIEGLPAIPFGQLLYAFSTVQPNMRKRRQQLMEFLPENTFALTLTVFPRLGCPEFSYPPANPTPADGASKSLFFPDQAITQLHPRFRTLTRTIRERRGTKVAINVPIFRDSCTPDPFVEDFSNLHDGSDPDAASAALPNHVYMDAMGFGMGCSCLQLTFQSCCIEEARILYDQLATICPILMALSAASPAIRGYLLDTDCRWGIISASVDDRTEEERGLKPLEKNRFVIPKSRYDSISSYLSLMGQAYNDIPLVYDQEFYETLMAEGVDDALAKHVAHLFIREPVSLFEEQLVEKENSVEHFENIQSTNWQSMRFKPPPPDTSIGWRVEFRPMELQLTDFENAAFVSFLLLLSRTILRLKLNLLIPISKVDENMKTAVKRDAVRNGLFYFRHGHMITTDGSPIEWAMTCARFRRGRSYSVGQPDDSPESGVDDSDGRCVSNTRKKACQEINTNTVNFDPEQTYTAMTVDQIMNGCDTFPGLIPLVRHYVHVIGGEPSVVCLVHQYLNLLQRRASGELMTTAAWMRSRIRAHPDYKFDSYVSQSINTDLMLECLAITRGEHRPSEFLPPEIDHDPDPNRPCRLDPNCLQCVGTSSCAGSHVATLPTSQ</sequence>
<evidence type="ECO:0000313" key="12">
    <source>
        <dbReference type="EMBL" id="TGZ73361.1"/>
    </source>
</evidence>
<dbReference type="PANTHER" id="PTHR11164:SF0">
    <property type="entry name" value="GLUTAMATE--CYSTEINE LIGASE CATALYTIC SUBUNIT"/>
    <property type="match status" value="1"/>
</dbReference>
<evidence type="ECO:0000256" key="2">
    <source>
        <dbReference type="ARBA" id="ARBA00008100"/>
    </source>
</evidence>
<comment type="caution">
    <text evidence="12">The sequence shown here is derived from an EMBL/GenBank/DDBJ whole genome shotgun (WGS) entry which is preliminary data.</text>
</comment>
<dbReference type="STRING" id="147828.A0A4S2MA18"/>
<evidence type="ECO:0000256" key="5">
    <source>
        <dbReference type="ARBA" id="ARBA00022684"/>
    </source>
</evidence>
<dbReference type="InterPro" id="IPR014746">
    <property type="entry name" value="Gln_synth/guanido_kin_cat_dom"/>
</dbReference>
<evidence type="ECO:0000256" key="4">
    <source>
        <dbReference type="ARBA" id="ARBA00022598"/>
    </source>
</evidence>
<evidence type="ECO:0000256" key="1">
    <source>
        <dbReference type="ARBA" id="ARBA00005006"/>
    </source>
</evidence>
<dbReference type="EMBL" id="SJOL01002804">
    <property type="protein sequence ID" value="TGZ73361.1"/>
    <property type="molecule type" value="Genomic_DNA"/>
</dbReference>
<dbReference type="GO" id="GO:0006750">
    <property type="term" value="P:glutathione biosynthetic process"/>
    <property type="evidence" value="ECO:0007669"/>
    <property type="project" value="UniProtKB-UniRule"/>
</dbReference>
<comment type="catalytic activity">
    <reaction evidence="10">
        <text>L-cysteine + L-glutamate + ATP = gamma-L-glutamyl-L-cysteine + ADP + phosphate + H(+)</text>
        <dbReference type="Rhea" id="RHEA:13285"/>
        <dbReference type="ChEBI" id="CHEBI:15378"/>
        <dbReference type="ChEBI" id="CHEBI:29985"/>
        <dbReference type="ChEBI" id="CHEBI:30616"/>
        <dbReference type="ChEBI" id="CHEBI:35235"/>
        <dbReference type="ChEBI" id="CHEBI:43474"/>
        <dbReference type="ChEBI" id="CHEBI:58173"/>
        <dbReference type="ChEBI" id="CHEBI:456216"/>
        <dbReference type="EC" id="6.3.2.2"/>
    </reaction>
</comment>
<dbReference type="GO" id="GO:0004357">
    <property type="term" value="F:glutamate-cysteine ligase activity"/>
    <property type="evidence" value="ECO:0007669"/>
    <property type="project" value="UniProtKB-UniRule"/>
</dbReference>
<dbReference type="InterPro" id="IPR004308">
    <property type="entry name" value="GCS"/>
</dbReference>
<dbReference type="Gene3D" id="1.10.8.960">
    <property type="match status" value="1"/>
</dbReference>
<keyword evidence="7 10" id="KW-0067">ATP-binding</keyword>
<dbReference type="AlphaFoldDB" id="A0A4S2MA18"/>
<evidence type="ECO:0000256" key="10">
    <source>
        <dbReference type="RuleBase" id="RU367135"/>
    </source>
</evidence>
<dbReference type="EC" id="6.3.2.2" evidence="3 10"/>
<organism evidence="12 13">
    <name type="scientific">Opisthorchis felineus</name>
    <dbReference type="NCBI Taxonomy" id="147828"/>
    <lineage>
        <taxon>Eukaryota</taxon>
        <taxon>Metazoa</taxon>
        <taxon>Spiralia</taxon>
        <taxon>Lophotrochozoa</taxon>
        <taxon>Platyhelminthes</taxon>
        <taxon>Trematoda</taxon>
        <taxon>Digenea</taxon>
        <taxon>Opisthorchiida</taxon>
        <taxon>Opisthorchiata</taxon>
        <taxon>Opisthorchiidae</taxon>
        <taxon>Opisthorchis</taxon>
    </lineage>
</organism>
<dbReference type="UniPathway" id="UPA00142">
    <property type="reaction ID" value="UER00209"/>
</dbReference>
<feature type="region of interest" description="Disordered" evidence="11">
    <location>
        <begin position="531"/>
        <end position="551"/>
    </location>
</feature>
<comment type="pathway">
    <text evidence="1 10">Sulfur metabolism; glutathione biosynthesis; glutathione from L-cysteine and L-glutamate: step 1/2.</text>
</comment>
<reference evidence="12 13" key="1">
    <citation type="journal article" date="2019" name="BMC Genomics">
        <title>New insights from Opisthorchis felineus genome: update on genomics of the epidemiologically important liver flukes.</title>
        <authorList>
            <person name="Ershov N.I."/>
            <person name="Mordvinov V.A."/>
            <person name="Prokhortchouk E.B."/>
            <person name="Pakharukova M.Y."/>
            <person name="Gunbin K.V."/>
            <person name="Ustyantsev K."/>
            <person name="Genaev M.A."/>
            <person name="Blinov A.G."/>
            <person name="Mazur A."/>
            <person name="Boulygina E."/>
            <person name="Tsygankova S."/>
            <person name="Khrameeva E."/>
            <person name="Chekanov N."/>
            <person name="Fan G."/>
            <person name="Xiao A."/>
            <person name="Zhang H."/>
            <person name="Xu X."/>
            <person name="Yang H."/>
            <person name="Solovyev V."/>
            <person name="Lee S.M."/>
            <person name="Liu X."/>
            <person name="Afonnikov D.A."/>
            <person name="Skryabin K.G."/>
        </authorList>
    </citation>
    <scope>NUCLEOTIDE SEQUENCE [LARGE SCALE GENOMIC DNA]</scope>
    <source>
        <strain evidence="12">AK-0245</strain>
        <tissue evidence="12">Whole organism</tissue>
    </source>
</reference>
<comment type="similarity">
    <text evidence="2 10">Belongs to the glutamate--cysteine ligase type 3 family.</text>
</comment>
<evidence type="ECO:0000313" key="13">
    <source>
        <dbReference type="Proteomes" id="UP000308267"/>
    </source>
</evidence>
<proteinExistence type="inferred from homology"/>
<keyword evidence="5 10" id="KW-0317">Glutathione biosynthesis</keyword>
<dbReference type="SUPFAM" id="SSF55931">
    <property type="entry name" value="Glutamine synthetase/guanido kinase"/>
    <property type="match status" value="1"/>
</dbReference>
<evidence type="ECO:0000256" key="3">
    <source>
        <dbReference type="ARBA" id="ARBA00012220"/>
    </source>
</evidence>
<evidence type="ECO:0000256" key="11">
    <source>
        <dbReference type="SAM" id="MobiDB-lite"/>
    </source>
</evidence>
<evidence type="ECO:0000256" key="6">
    <source>
        <dbReference type="ARBA" id="ARBA00022741"/>
    </source>
</evidence>
<dbReference type="Gene3D" id="3.30.590.50">
    <property type="match status" value="2"/>
</dbReference>
<evidence type="ECO:0000256" key="7">
    <source>
        <dbReference type="ARBA" id="ARBA00022840"/>
    </source>
</evidence>
<evidence type="ECO:0000256" key="8">
    <source>
        <dbReference type="ARBA" id="ARBA00030585"/>
    </source>
</evidence>
<accession>A0A4S2MA18</accession>
<dbReference type="PANTHER" id="PTHR11164">
    <property type="entry name" value="GLUTAMATE CYSTEINE LIGASE"/>
    <property type="match status" value="1"/>
</dbReference>